<dbReference type="PANTHER" id="PTHR15020:SF50">
    <property type="entry name" value="UPF0659 PROTEIN YMR090W"/>
    <property type="match status" value="1"/>
</dbReference>
<evidence type="ECO:0000313" key="3">
    <source>
        <dbReference type="Proteomes" id="UP000182334"/>
    </source>
</evidence>
<dbReference type="EMBL" id="LT635760">
    <property type="protein sequence ID" value="SGZ56565.1"/>
    <property type="molecule type" value="Genomic_DNA"/>
</dbReference>
<organism evidence="2 3">
    <name type="scientific">Sungouiella intermedia</name>
    <dbReference type="NCBI Taxonomy" id="45354"/>
    <lineage>
        <taxon>Eukaryota</taxon>
        <taxon>Fungi</taxon>
        <taxon>Dikarya</taxon>
        <taxon>Ascomycota</taxon>
        <taxon>Saccharomycotina</taxon>
        <taxon>Pichiomycetes</taxon>
        <taxon>Metschnikowiaceae</taxon>
        <taxon>Sungouiella</taxon>
    </lineage>
</organism>
<dbReference type="Gene3D" id="3.40.50.720">
    <property type="entry name" value="NAD(P)-binding Rossmann-like Domain"/>
    <property type="match status" value="1"/>
</dbReference>
<dbReference type="SUPFAM" id="SSF51735">
    <property type="entry name" value="NAD(P)-binding Rossmann-fold domains"/>
    <property type="match status" value="1"/>
</dbReference>
<dbReference type="Proteomes" id="UP000182334">
    <property type="component" value="Chromosome V"/>
</dbReference>
<dbReference type="AlphaFoldDB" id="A0A1L0GK41"/>
<dbReference type="Pfam" id="PF13460">
    <property type="entry name" value="NAD_binding_10"/>
    <property type="match status" value="1"/>
</dbReference>
<sequence length="224" mass="24466">MSTKVIVFGSHGKIGQRLIKLIAETTTFTATAVVRNAEQASEIKKLSKNSENITTTELTLTDASVLDLAGAIKGHDAVVLSVGSAGKDLLKVDLDGVVKAFEASVEANVRRLVLISAVFANDREFGSASGLHNYYIAKHHADRILRHEFGSQLDYTILKPSRLLDGDGTGKIKFLSKYDDPGHVQREDVAKAIFEVLNNKNTFGKAYDFCEGDLPIDNESTWKQ</sequence>
<dbReference type="InterPro" id="IPR036291">
    <property type="entry name" value="NAD(P)-bd_dom_sf"/>
</dbReference>
<evidence type="ECO:0000313" key="2">
    <source>
        <dbReference type="EMBL" id="SGZ56565.1"/>
    </source>
</evidence>
<dbReference type="OrthoDB" id="10254604at2759"/>
<name>A0A1L0GK41_9ASCO</name>
<protein>
    <submittedName>
        <fullName evidence="2">CIC11C00000005074</fullName>
    </submittedName>
</protein>
<evidence type="ECO:0000259" key="1">
    <source>
        <dbReference type="Pfam" id="PF13460"/>
    </source>
</evidence>
<accession>A0A1L0GK41</accession>
<dbReference type="InterPro" id="IPR016040">
    <property type="entry name" value="NAD(P)-bd_dom"/>
</dbReference>
<reference evidence="2 3" key="1">
    <citation type="submission" date="2016-10" db="EMBL/GenBank/DDBJ databases">
        <authorList>
            <person name="de Groot N.N."/>
        </authorList>
    </citation>
    <scope>NUCLEOTIDE SEQUENCE [LARGE SCALE GENOMIC DNA]</scope>
    <source>
        <strain evidence="2 3">CBS 141442</strain>
    </source>
</reference>
<dbReference type="PANTHER" id="PTHR15020">
    <property type="entry name" value="FLAVIN REDUCTASE-RELATED"/>
    <property type="match status" value="1"/>
</dbReference>
<keyword evidence="3" id="KW-1185">Reference proteome</keyword>
<proteinExistence type="predicted"/>
<dbReference type="STRING" id="45354.A0A1L0GK41"/>
<gene>
    <name evidence="2" type="ORF">SAMEA4029010_CIC11G00000005074</name>
</gene>
<feature type="domain" description="NAD(P)-binding" evidence="1">
    <location>
        <begin position="9"/>
        <end position="199"/>
    </location>
</feature>